<dbReference type="GO" id="GO:0016020">
    <property type="term" value="C:membrane"/>
    <property type="evidence" value="ECO:0007669"/>
    <property type="project" value="UniProtKB-SubCell"/>
</dbReference>
<proteinExistence type="evidence at transcript level"/>
<evidence type="ECO:0000313" key="13">
    <source>
        <dbReference type="EMBL" id="AHA51423.1"/>
    </source>
</evidence>
<protein>
    <submittedName>
        <fullName evidence="13">Glutamate receptor</fullName>
    </submittedName>
</protein>
<dbReference type="InterPro" id="IPR001320">
    <property type="entry name" value="Iontro_rcpt_C"/>
</dbReference>
<dbReference type="GO" id="GO:0015276">
    <property type="term" value="F:ligand-gated monoatomic ion channel activity"/>
    <property type="evidence" value="ECO:0007669"/>
    <property type="project" value="InterPro"/>
</dbReference>
<dbReference type="Pfam" id="PF00060">
    <property type="entry name" value="Lig_chan"/>
    <property type="match status" value="1"/>
</dbReference>
<dbReference type="AlphaFoldDB" id="V9PPY8"/>
<name>V9PPY8_9METZ</name>
<accession>V9PPY8</accession>
<evidence type="ECO:0000256" key="6">
    <source>
        <dbReference type="ARBA" id="ARBA00023136"/>
    </source>
</evidence>
<evidence type="ECO:0000259" key="12">
    <source>
        <dbReference type="SMART" id="SM00079"/>
    </source>
</evidence>
<keyword evidence="2" id="KW-0813">Transport</keyword>
<feature type="non-terminal residue" evidence="13">
    <location>
        <position position="1"/>
    </location>
</feature>
<dbReference type="EMBL" id="KF317491">
    <property type="protein sequence ID" value="AHA51423.1"/>
    <property type="molecule type" value="mRNA"/>
</dbReference>
<dbReference type="Gene3D" id="1.10.287.70">
    <property type="match status" value="1"/>
</dbReference>
<keyword evidence="7 13" id="KW-0675">Receptor</keyword>
<evidence type="ECO:0000256" key="1">
    <source>
        <dbReference type="ARBA" id="ARBA00004141"/>
    </source>
</evidence>
<comment type="subcellular location">
    <subcellularLocation>
        <location evidence="1">Membrane</location>
        <topology evidence="1">Multi-pass membrane protein</topology>
    </subcellularLocation>
</comment>
<keyword evidence="3 11" id="KW-0812">Transmembrane</keyword>
<evidence type="ECO:0000256" key="9">
    <source>
        <dbReference type="ARBA" id="ARBA00023286"/>
    </source>
</evidence>
<feature type="transmembrane region" description="Helical" evidence="11">
    <location>
        <begin position="343"/>
        <end position="367"/>
    </location>
</feature>
<dbReference type="SMART" id="SM00079">
    <property type="entry name" value="PBPe"/>
    <property type="match status" value="1"/>
</dbReference>
<feature type="transmembrane region" description="Helical" evidence="11">
    <location>
        <begin position="159"/>
        <end position="183"/>
    </location>
</feature>
<keyword evidence="6 11" id="KW-0472">Membrane</keyword>
<evidence type="ECO:0000256" key="4">
    <source>
        <dbReference type="ARBA" id="ARBA00022989"/>
    </source>
</evidence>
<organism evidence="13">
    <name type="scientific">Lampea lactea</name>
    <dbReference type="NCBI Taxonomy" id="1403706"/>
    <lineage>
        <taxon>Eukaryota</taxon>
        <taxon>Metazoa</taxon>
        <taxon>Ctenophora</taxon>
        <taxon>Tentaculata</taxon>
        <taxon>Cydippida</taxon>
        <taxon>Lampeidae</taxon>
        <taxon>Lampea</taxon>
    </lineage>
</organism>
<evidence type="ECO:0000256" key="11">
    <source>
        <dbReference type="SAM" id="Phobius"/>
    </source>
</evidence>
<keyword evidence="8" id="KW-0325">Glycoprotein</keyword>
<dbReference type="Gene3D" id="3.40.190.10">
    <property type="entry name" value="Periplasmic binding protein-like II"/>
    <property type="match status" value="1"/>
</dbReference>
<evidence type="ECO:0000256" key="7">
    <source>
        <dbReference type="ARBA" id="ARBA00023170"/>
    </source>
</evidence>
<evidence type="ECO:0000256" key="2">
    <source>
        <dbReference type="ARBA" id="ARBA00022448"/>
    </source>
</evidence>
<keyword evidence="9" id="KW-1071">Ligand-gated ion channel</keyword>
<feature type="transmembrane region" description="Helical" evidence="11">
    <location>
        <begin position="51"/>
        <end position="70"/>
    </location>
</feature>
<evidence type="ECO:0000256" key="5">
    <source>
        <dbReference type="ARBA" id="ARBA00023065"/>
    </source>
</evidence>
<evidence type="ECO:0000256" key="3">
    <source>
        <dbReference type="ARBA" id="ARBA00022692"/>
    </source>
</evidence>
<evidence type="ECO:0000256" key="10">
    <source>
        <dbReference type="ARBA" id="ARBA00023303"/>
    </source>
</evidence>
<reference evidence="13" key="1">
    <citation type="journal article" date="2013" name="Science">
        <title>The genome of the ctenophore Mnemiopsis leidyi and its implications for cell type evolution.</title>
        <authorList>
            <consortium name="NISC Comparative Sequencing Program"/>
            <person name="Ryan J.F."/>
            <person name="Pang K."/>
            <person name="Schnitzler C.E."/>
            <person name="Nguyen A.D."/>
            <person name="Moreland R.T."/>
            <person name="Simmons D.K."/>
            <person name="Koch B.J."/>
            <person name="Francis W.R."/>
            <person name="Havlak P."/>
            <person name="Smith S.A."/>
            <person name="Putnam N.H."/>
            <person name="Haddock S.H."/>
            <person name="Dunn C.W."/>
            <person name="Wolfsberg T.G."/>
            <person name="Mullikin J.C."/>
            <person name="Martindale M.Q."/>
            <person name="Baxevanis A.D."/>
        </authorList>
    </citation>
    <scope>NUCLEOTIDE SEQUENCE</scope>
    <source>
        <strain evidence="13">9980</strain>
    </source>
</reference>
<dbReference type="PANTHER" id="PTHR18966">
    <property type="entry name" value="IONOTROPIC GLUTAMATE RECEPTOR"/>
    <property type="match status" value="1"/>
</dbReference>
<sequence>IAATLTINAERKQVIDFSSPIMTVKSDSIVSVRGQHVTKNKFFFLAPFDTMVWLFIILAGVITMLFLNIFSKLSPYGRYGSKLHALQTCPCEECSGRRNEVKVRKCSYLHTKGYDCHIQHVEDEDPLREISLYDSSWSISTGFVGQGPENVPRNITSRFLLWSWWLFMMVVVTLYTANLTAFLTLKHSGLSVNTVKDLLDQNEMKWGVIPDRITESRLQNHADGAYRQLLERSVKLKDLTEAITRVRESDFVFLDEDHVLEYQFKSDCDTANIPTGIQSSELAYGIKKNSPFENMINGFFLENREKAYFKTLRNKWYGGSNPQCGGGSLGNDTPIDLPSLEGMFTLLGLAIATACCLCLFEFIYAAWYDSGKEPGTSFCTAINRRLNLKIRDIKLEWLRIGSLSKSSDLCYLDAKGENNACI</sequence>
<keyword evidence="5" id="KW-0406">Ion transport</keyword>
<evidence type="ECO:0000256" key="8">
    <source>
        <dbReference type="ARBA" id="ARBA00023180"/>
    </source>
</evidence>
<dbReference type="SUPFAM" id="SSF53850">
    <property type="entry name" value="Periplasmic binding protein-like II"/>
    <property type="match status" value="1"/>
</dbReference>
<feature type="domain" description="Ionotropic glutamate receptor C-terminal" evidence="12">
    <location>
        <begin position="103"/>
        <end position="319"/>
    </location>
</feature>
<dbReference type="InterPro" id="IPR015683">
    <property type="entry name" value="Ionotropic_Glu_rcpt"/>
</dbReference>
<keyword evidence="10" id="KW-0407">Ion channel</keyword>
<keyword evidence="4 11" id="KW-1133">Transmembrane helix</keyword>